<reference evidence="2 3" key="1">
    <citation type="journal article" date="2019" name="Genome Biol. Evol.">
        <title>Insights into the evolution of the New World diploid cottons (Gossypium, subgenus Houzingenia) based on genome sequencing.</title>
        <authorList>
            <person name="Grover C.E."/>
            <person name="Arick M.A. 2nd"/>
            <person name="Thrash A."/>
            <person name="Conover J.L."/>
            <person name="Sanders W.S."/>
            <person name="Peterson D.G."/>
            <person name="Frelichowski J.E."/>
            <person name="Scheffler J.A."/>
            <person name="Scheffler B.E."/>
            <person name="Wendel J.F."/>
        </authorList>
    </citation>
    <scope>NUCLEOTIDE SEQUENCE [LARGE SCALE GENOMIC DNA]</scope>
    <source>
        <strain evidence="2">6</strain>
        <tissue evidence="2">Leaf</tissue>
    </source>
</reference>
<dbReference type="InterPro" id="IPR044730">
    <property type="entry name" value="RNase_H-like_dom_plant"/>
</dbReference>
<dbReference type="AlphaFoldDB" id="A0A7J9JZK8"/>
<gene>
    <name evidence="2" type="ORF">Goarm_005306</name>
</gene>
<dbReference type="EMBL" id="JABFAE010000010">
    <property type="protein sequence ID" value="MBA0839598.1"/>
    <property type="molecule type" value="Genomic_DNA"/>
</dbReference>
<dbReference type="InterPro" id="IPR036397">
    <property type="entry name" value="RNaseH_sf"/>
</dbReference>
<sequence length="93" mass="9791">CKTEAPSGTCITLNFDAAFDKDFFKSGTGIVARNVQGQVFASRSILHSNVGSTFTAEALTCSWAVKMGLVLGVTEAIIEGDSLTIIKKCSNLS</sequence>
<organism evidence="2 3">
    <name type="scientific">Gossypium armourianum</name>
    <dbReference type="NCBI Taxonomy" id="34283"/>
    <lineage>
        <taxon>Eukaryota</taxon>
        <taxon>Viridiplantae</taxon>
        <taxon>Streptophyta</taxon>
        <taxon>Embryophyta</taxon>
        <taxon>Tracheophyta</taxon>
        <taxon>Spermatophyta</taxon>
        <taxon>Magnoliopsida</taxon>
        <taxon>eudicotyledons</taxon>
        <taxon>Gunneridae</taxon>
        <taxon>Pentapetalae</taxon>
        <taxon>rosids</taxon>
        <taxon>malvids</taxon>
        <taxon>Malvales</taxon>
        <taxon>Malvaceae</taxon>
        <taxon>Malvoideae</taxon>
        <taxon>Gossypium</taxon>
    </lineage>
</organism>
<dbReference type="Pfam" id="PF13456">
    <property type="entry name" value="RVT_3"/>
    <property type="match status" value="1"/>
</dbReference>
<dbReference type="Proteomes" id="UP000593575">
    <property type="component" value="Unassembled WGS sequence"/>
</dbReference>
<dbReference type="PANTHER" id="PTHR47074:SF61">
    <property type="entry name" value="RNASE H TYPE-1 DOMAIN-CONTAINING PROTEIN"/>
    <property type="match status" value="1"/>
</dbReference>
<keyword evidence="3" id="KW-1185">Reference proteome</keyword>
<feature type="non-terminal residue" evidence="2">
    <location>
        <position position="1"/>
    </location>
</feature>
<dbReference type="Gene3D" id="3.30.420.10">
    <property type="entry name" value="Ribonuclease H-like superfamily/Ribonuclease H"/>
    <property type="match status" value="1"/>
</dbReference>
<feature type="domain" description="RNase H type-1" evidence="1">
    <location>
        <begin position="14"/>
        <end position="92"/>
    </location>
</feature>
<dbReference type="CDD" id="cd06222">
    <property type="entry name" value="RNase_H_like"/>
    <property type="match status" value="1"/>
</dbReference>
<dbReference type="InterPro" id="IPR012337">
    <property type="entry name" value="RNaseH-like_sf"/>
</dbReference>
<evidence type="ECO:0000259" key="1">
    <source>
        <dbReference type="Pfam" id="PF13456"/>
    </source>
</evidence>
<dbReference type="GO" id="GO:0003676">
    <property type="term" value="F:nucleic acid binding"/>
    <property type="evidence" value="ECO:0007669"/>
    <property type="project" value="InterPro"/>
</dbReference>
<accession>A0A7J9JZK8</accession>
<evidence type="ECO:0000313" key="3">
    <source>
        <dbReference type="Proteomes" id="UP000593575"/>
    </source>
</evidence>
<dbReference type="PANTHER" id="PTHR47074">
    <property type="entry name" value="BNAC02G40300D PROTEIN"/>
    <property type="match status" value="1"/>
</dbReference>
<dbReference type="InterPro" id="IPR002156">
    <property type="entry name" value="RNaseH_domain"/>
</dbReference>
<name>A0A7J9JZK8_9ROSI</name>
<dbReference type="SUPFAM" id="SSF53098">
    <property type="entry name" value="Ribonuclease H-like"/>
    <property type="match status" value="1"/>
</dbReference>
<proteinExistence type="predicted"/>
<protein>
    <recommendedName>
        <fullName evidence="1">RNase H type-1 domain-containing protein</fullName>
    </recommendedName>
</protein>
<evidence type="ECO:0000313" key="2">
    <source>
        <dbReference type="EMBL" id="MBA0839598.1"/>
    </source>
</evidence>
<comment type="caution">
    <text evidence="2">The sequence shown here is derived from an EMBL/GenBank/DDBJ whole genome shotgun (WGS) entry which is preliminary data.</text>
</comment>
<dbReference type="InterPro" id="IPR052929">
    <property type="entry name" value="RNase_H-like_EbsB-rel"/>
</dbReference>
<dbReference type="GO" id="GO:0004523">
    <property type="term" value="F:RNA-DNA hybrid ribonuclease activity"/>
    <property type="evidence" value="ECO:0007669"/>
    <property type="project" value="InterPro"/>
</dbReference>